<dbReference type="PANTHER" id="PTHR13710:SF105">
    <property type="entry name" value="ATP-DEPENDENT DNA HELICASE Q1"/>
    <property type="match status" value="1"/>
</dbReference>
<proteinExistence type="inferred from homology"/>
<feature type="domain" description="Helicase ATP-binding" evidence="6">
    <location>
        <begin position="1"/>
        <end position="126"/>
    </location>
</feature>
<dbReference type="Gene3D" id="3.40.50.300">
    <property type="entry name" value="P-loop containing nucleotide triphosphate hydrolases"/>
    <property type="match status" value="1"/>
</dbReference>
<dbReference type="GO" id="GO:0005737">
    <property type="term" value="C:cytoplasm"/>
    <property type="evidence" value="ECO:0007669"/>
    <property type="project" value="TreeGrafter"/>
</dbReference>
<dbReference type="InterPro" id="IPR027417">
    <property type="entry name" value="P-loop_NTPase"/>
</dbReference>
<protein>
    <recommendedName>
        <fullName evidence="5">DNA 3'-5' helicase</fullName>
        <ecNumber evidence="5">5.6.2.4</ecNumber>
    </recommendedName>
</protein>
<dbReference type="SUPFAM" id="SSF52540">
    <property type="entry name" value="P-loop containing nucleoside triphosphate hydrolases"/>
    <property type="match status" value="1"/>
</dbReference>
<evidence type="ECO:0000256" key="4">
    <source>
        <dbReference type="ARBA" id="ARBA00034617"/>
    </source>
</evidence>
<dbReference type="PROSITE" id="PS51192">
    <property type="entry name" value="HELICASE_ATP_BIND_1"/>
    <property type="match status" value="1"/>
</dbReference>
<organism evidence="7 8">
    <name type="scientific">Puccinia coronata f. sp. avenae</name>
    <dbReference type="NCBI Taxonomy" id="200324"/>
    <lineage>
        <taxon>Eukaryota</taxon>
        <taxon>Fungi</taxon>
        <taxon>Dikarya</taxon>
        <taxon>Basidiomycota</taxon>
        <taxon>Pucciniomycotina</taxon>
        <taxon>Pucciniomycetes</taxon>
        <taxon>Pucciniales</taxon>
        <taxon>Pucciniaceae</taxon>
        <taxon>Puccinia</taxon>
    </lineage>
</organism>
<comment type="catalytic activity">
    <reaction evidence="4">
        <text>Couples ATP hydrolysis with the unwinding of duplex DNA by translocating in the 3'-5' direction.</text>
        <dbReference type="EC" id="5.6.2.4"/>
    </reaction>
</comment>
<sequence length="335" mass="37925">MDFNGKTAAQIRAGAFNFIYLSPEVFLNSPLFRDVFYNNEFQDWLALIVIDEAHMVYSWGLVDSGTAKNSSAHKQTQDRSLFRPLYGDIGGQLNATEGVPILMLSATCRPVAIEGILKSLFITEDNIIFVRGELPRPKIRILRVVMKCSLKSNHDLLRVIEKVETVDKDIAPTLIYAGTRNATLQVMKVVNRSRKTPTAKRNPCSSMMHQYHSNTGGYAKVNSINQFTNKKYPYVACTMALGLGQNWKQKQRNGKNKIDDFEGIKEQTDDVRMDALAMTPVCLRIAFSLDNLVGHIPMSTDDIRYIREQQRKIDEGFPKCQCSNCLPEEAIQLYD</sequence>
<evidence type="ECO:0000313" key="8">
    <source>
        <dbReference type="Proteomes" id="UP000235392"/>
    </source>
</evidence>
<dbReference type="GO" id="GO:0005694">
    <property type="term" value="C:chromosome"/>
    <property type="evidence" value="ECO:0007669"/>
    <property type="project" value="TreeGrafter"/>
</dbReference>
<keyword evidence="3" id="KW-0413">Isomerase</keyword>
<dbReference type="PANTHER" id="PTHR13710">
    <property type="entry name" value="DNA HELICASE RECQ FAMILY MEMBER"/>
    <property type="match status" value="1"/>
</dbReference>
<dbReference type="GO" id="GO:0000724">
    <property type="term" value="P:double-strand break repair via homologous recombination"/>
    <property type="evidence" value="ECO:0007669"/>
    <property type="project" value="TreeGrafter"/>
</dbReference>
<dbReference type="GO" id="GO:0003677">
    <property type="term" value="F:DNA binding"/>
    <property type="evidence" value="ECO:0007669"/>
    <property type="project" value="UniProtKB-KW"/>
</dbReference>
<accession>A0A2N5UKN1</accession>
<dbReference type="GO" id="GO:0043138">
    <property type="term" value="F:3'-5' DNA helicase activity"/>
    <property type="evidence" value="ECO:0007669"/>
    <property type="project" value="UniProtKB-EC"/>
</dbReference>
<evidence type="ECO:0000256" key="1">
    <source>
        <dbReference type="ARBA" id="ARBA00005446"/>
    </source>
</evidence>
<comment type="caution">
    <text evidence="7">The sequence shown here is derived from an EMBL/GenBank/DDBJ whole genome shotgun (WGS) entry which is preliminary data.</text>
</comment>
<evidence type="ECO:0000256" key="2">
    <source>
        <dbReference type="ARBA" id="ARBA00023125"/>
    </source>
</evidence>
<gene>
    <name evidence="7" type="ORF">PCASD_08991</name>
</gene>
<reference evidence="7 8" key="1">
    <citation type="submission" date="2017-11" db="EMBL/GenBank/DDBJ databases">
        <title>De novo assembly and phasing of dikaryotic genomes from two isolates of Puccinia coronata f. sp. avenae, the causal agent of oat crown rust.</title>
        <authorList>
            <person name="Miller M.E."/>
            <person name="Zhang Y."/>
            <person name="Omidvar V."/>
            <person name="Sperschneider J."/>
            <person name="Schwessinger B."/>
            <person name="Raley C."/>
            <person name="Palmer J.M."/>
            <person name="Garnica D."/>
            <person name="Upadhyaya N."/>
            <person name="Rathjen J."/>
            <person name="Taylor J.M."/>
            <person name="Park R.F."/>
            <person name="Dodds P.N."/>
            <person name="Hirsch C.D."/>
            <person name="Kianian S.F."/>
            <person name="Figueroa M."/>
        </authorList>
    </citation>
    <scope>NUCLEOTIDE SEQUENCE [LARGE SCALE GENOMIC DNA]</scope>
    <source>
        <strain evidence="7">12SD80</strain>
    </source>
</reference>
<dbReference type="Proteomes" id="UP000235392">
    <property type="component" value="Unassembled WGS sequence"/>
</dbReference>
<dbReference type="GO" id="GO:0009378">
    <property type="term" value="F:four-way junction helicase activity"/>
    <property type="evidence" value="ECO:0007669"/>
    <property type="project" value="TreeGrafter"/>
</dbReference>
<dbReference type="InterPro" id="IPR014001">
    <property type="entry name" value="Helicase_ATP-bd"/>
</dbReference>
<comment type="similarity">
    <text evidence="1">Belongs to the helicase family. RecQ subfamily.</text>
</comment>
<evidence type="ECO:0000259" key="6">
    <source>
        <dbReference type="PROSITE" id="PS51192"/>
    </source>
</evidence>
<dbReference type="AlphaFoldDB" id="A0A2N5UKN1"/>
<keyword evidence="2" id="KW-0238">DNA-binding</keyword>
<dbReference type="EMBL" id="PGCI01000130">
    <property type="protein sequence ID" value="PLW38321.1"/>
    <property type="molecule type" value="Genomic_DNA"/>
</dbReference>
<evidence type="ECO:0000256" key="5">
    <source>
        <dbReference type="ARBA" id="ARBA00034808"/>
    </source>
</evidence>
<name>A0A2N5UKN1_9BASI</name>
<evidence type="ECO:0000313" key="7">
    <source>
        <dbReference type="EMBL" id="PLW38321.1"/>
    </source>
</evidence>
<evidence type="ECO:0000256" key="3">
    <source>
        <dbReference type="ARBA" id="ARBA00023235"/>
    </source>
</evidence>
<dbReference type="EC" id="5.6.2.4" evidence="5"/>